<dbReference type="PROSITE" id="PS01175">
    <property type="entry name" value="RIBONUCLEASE_II"/>
    <property type="match status" value="1"/>
</dbReference>
<feature type="domain" description="RNB" evidence="1">
    <location>
        <begin position="32"/>
        <end position="378"/>
    </location>
</feature>
<accession>I0YNZ6</accession>
<evidence type="ECO:0000259" key="1">
    <source>
        <dbReference type="SMART" id="SM00955"/>
    </source>
</evidence>
<dbReference type="InterPro" id="IPR001900">
    <property type="entry name" value="RNase_II/R"/>
</dbReference>
<dbReference type="InterPro" id="IPR012340">
    <property type="entry name" value="NA-bd_OB-fold"/>
</dbReference>
<dbReference type="KEGG" id="csl:COCSUDRAFT_18781"/>
<gene>
    <name evidence="2" type="ORF">COCSUDRAFT_18781</name>
</gene>
<dbReference type="AlphaFoldDB" id="I0YNZ6"/>
<dbReference type="InterPro" id="IPR050180">
    <property type="entry name" value="RNR_Ribonuclease"/>
</dbReference>
<name>I0YNZ6_COCSC</name>
<evidence type="ECO:0000313" key="3">
    <source>
        <dbReference type="Proteomes" id="UP000007264"/>
    </source>
</evidence>
<dbReference type="OrthoDB" id="372421at2759"/>
<dbReference type="PANTHER" id="PTHR23355:SF9">
    <property type="entry name" value="DIS3-LIKE EXONUCLEASE 2"/>
    <property type="match status" value="1"/>
</dbReference>
<evidence type="ECO:0000313" key="2">
    <source>
        <dbReference type="EMBL" id="EIE20115.1"/>
    </source>
</evidence>
<proteinExistence type="predicted"/>
<dbReference type="EMBL" id="AGSI01000016">
    <property type="protein sequence ID" value="EIE20115.1"/>
    <property type="molecule type" value="Genomic_DNA"/>
</dbReference>
<dbReference type="GO" id="GO:0003723">
    <property type="term" value="F:RNA binding"/>
    <property type="evidence" value="ECO:0007669"/>
    <property type="project" value="InterPro"/>
</dbReference>
<dbReference type="SUPFAM" id="SSF50249">
    <property type="entry name" value="Nucleic acid-binding proteins"/>
    <property type="match status" value="1"/>
</dbReference>
<dbReference type="PANTHER" id="PTHR23355">
    <property type="entry name" value="RIBONUCLEASE"/>
    <property type="match status" value="1"/>
</dbReference>
<dbReference type="SMART" id="SM00955">
    <property type="entry name" value="RNB"/>
    <property type="match status" value="1"/>
</dbReference>
<dbReference type="Proteomes" id="UP000007264">
    <property type="component" value="Unassembled WGS sequence"/>
</dbReference>
<reference evidence="2 3" key="1">
    <citation type="journal article" date="2012" name="Genome Biol.">
        <title>The genome of the polar eukaryotic microalga coccomyxa subellipsoidea reveals traits of cold adaptation.</title>
        <authorList>
            <person name="Blanc G."/>
            <person name="Agarkova I."/>
            <person name="Grimwood J."/>
            <person name="Kuo A."/>
            <person name="Brueggeman A."/>
            <person name="Dunigan D."/>
            <person name="Gurnon J."/>
            <person name="Ladunga I."/>
            <person name="Lindquist E."/>
            <person name="Lucas S."/>
            <person name="Pangilinan J."/>
            <person name="Proschold T."/>
            <person name="Salamov A."/>
            <person name="Schmutz J."/>
            <person name="Weeks D."/>
            <person name="Yamada T."/>
            <person name="Claverie J.M."/>
            <person name="Grigoriev I."/>
            <person name="Van Etten J."/>
            <person name="Lomsadze A."/>
            <person name="Borodovsky M."/>
        </authorList>
    </citation>
    <scope>NUCLEOTIDE SEQUENCE [LARGE SCALE GENOMIC DNA]</scope>
    <source>
        <strain evidence="2 3">C-169</strain>
    </source>
</reference>
<sequence length="493" mass="54404">MEAVTDEPFSDAVMACLPATPWSISNDEIMRRRDLRSTRICSIDPLTARDLDDALSIEPLPAGGGWRVGVHIADVAHFVAAGSALDKEAQERGTSVYMVDRVIPMLPRLLCEELCSLNPGVDRLTFSVIWDLSDDGRVLSQWAGRTVIRTCAKLAYEHAQAMIEGTFDTAKPPVALSRPHTWPQVVGDVLALHRIAAARRRERFENGALRLDNVKFNFTLDADGNPCDAQPHVQREANQLVEEFMLLANMSIAALIAGAFPDRALLRRHPPPHQRKMEELAATAAGLDVNVDVGSAASLQASLAALRGHPDPRMLDIVQLLATKPMQLARYFCTGEVEDPADWAHYALALPEYTHFTSPIRRYPDILVHRLLAAALKLGESVMTQTYLPDWCEQQGLLATKACADVAAHCNDRKQAAKMVQEASSRLYLAVLLRRRPVLCEGVVMGLNGARFLDVYVPDIGIELRIQVEDIAPAPVYGDWDAKAKWVHLLLVA</sequence>
<dbReference type="InterPro" id="IPR022966">
    <property type="entry name" value="RNase_II/R_CS"/>
</dbReference>
<organism evidence="2 3">
    <name type="scientific">Coccomyxa subellipsoidea (strain C-169)</name>
    <name type="common">Green microalga</name>
    <dbReference type="NCBI Taxonomy" id="574566"/>
    <lineage>
        <taxon>Eukaryota</taxon>
        <taxon>Viridiplantae</taxon>
        <taxon>Chlorophyta</taxon>
        <taxon>core chlorophytes</taxon>
        <taxon>Trebouxiophyceae</taxon>
        <taxon>Trebouxiophyceae incertae sedis</taxon>
        <taxon>Coccomyxaceae</taxon>
        <taxon>Coccomyxa</taxon>
        <taxon>Coccomyxa subellipsoidea</taxon>
    </lineage>
</organism>
<dbReference type="Pfam" id="PF00773">
    <property type="entry name" value="RNB"/>
    <property type="match status" value="1"/>
</dbReference>
<dbReference type="GO" id="GO:0000932">
    <property type="term" value="C:P-body"/>
    <property type="evidence" value="ECO:0007669"/>
    <property type="project" value="TreeGrafter"/>
</dbReference>
<protein>
    <submittedName>
        <fullName evidence="2">RNB-domain-containing protein</fullName>
    </submittedName>
</protein>
<dbReference type="RefSeq" id="XP_005644659.1">
    <property type="nucleotide sequence ID" value="XM_005644602.1"/>
</dbReference>
<dbReference type="GeneID" id="17038091"/>
<dbReference type="GO" id="GO:0006402">
    <property type="term" value="P:mRNA catabolic process"/>
    <property type="evidence" value="ECO:0007669"/>
    <property type="project" value="TreeGrafter"/>
</dbReference>
<dbReference type="eggNOG" id="KOG2102">
    <property type="taxonomic scope" value="Eukaryota"/>
</dbReference>
<dbReference type="STRING" id="574566.I0YNZ6"/>
<dbReference type="GO" id="GO:0000175">
    <property type="term" value="F:3'-5'-RNA exonuclease activity"/>
    <property type="evidence" value="ECO:0007669"/>
    <property type="project" value="TreeGrafter"/>
</dbReference>
<comment type="caution">
    <text evidence="2">The sequence shown here is derived from an EMBL/GenBank/DDBJ whole genome shotgun (WGS) entry which is preliminary data.</text>
</comment>
<keyword evidence="3" id="KW-1185">Reference proteome</keyword>